<dbReference type="AlphaFoldDB" id="K3XTL9"/>
<sequence>MIFDVKQQNSGKWYDLVHAEAENERSIKSCYRSIGLN</sequence>
<proteinExistence type="predicted"/>
<dbReference type="EnsemblPlants" id="KQL08448">
    <property type="protein sequence ID" value="KQL08448"/>
    <property type="gene ID" value="SETIT_005276mg"/>
</dbReference>
<dbReference type="Gramene" id="KQL08448">
    <property type="protein sequence ID" value="KQL08448"/>
    <property type="gene ID" value="SETIT_005276mg"/>
</dbReference>
<organism evidence="1 2">
    <name type="scientific">Setaria italica</name>
    <name type="common">Foxtail millet</name>
    <name type="synonym">Panicum italicum</name>
    <dbReference type="NCBI Taxonomy" id="4555"/>
    <lineage>
        <taxon>Eukaryota</taxon>
        <taxon>Viridiplantae</taxon>
        <taxon>Streptophyta</taxon>
        <taxon>Embryophyta</taxon>
        <taxon>Tracheophyta</taxon>
        <taxon>Spermatophyta</taxon>
        <taxon>Magnoliopsida</taxon>
        <taxon>Liliopsida</taxon>
        <taxon>Poales</taxon>
        <taxon>Poaceae</taxon>
        <taxon>PACMAD clade</taxon>
        <taxon>Panicoideae</taxon>
        <taxon>Panicodae</taxon>
        <taxon>Paniceae</taxon>
        <taxon>Cenchrinae</taxon>
        <taxon>Setaria</taxon>
    </lineage>
</organism>
<dbReference type="HOGENOM" id="CLU_3351982_0_0_1"/>
<keyword evidence="2" id="KW-1185">Reference proteome</keyword>
<evidence type="ECO:0000313" key="2">
    <source>
        <dbReference type="Proteomes" id="UP000004995"/>
    </source>
</evidence>
<dbReference type="Proteomes" id="UP000004995">
    <property type="component" value="Unassembled WGS sequence"/>
</dbReference>
<protein>
    <submittedName>
        <fullName evidence="1">Uncharacterized protein</fullName>
    </submittedName>
</protein>
<reference evidence="2" key="1">
    <citation type="journal article" date="2012" name="Nat. Biotechnol.">
        <title>Reference genome sequence of the model plant Setaria.</title>
        <authorList>
            <person name="Bennetzen J.L."/>
            <person name="Schmutz J."/>
            <person name="Wang H."/>
            <person name="Percifield R."/>
            <person name="Hawkins J."/>
            <person name="Pontaroli A.C."/>
            <person name="Estep M."/>
            <person name="Feng L."/>
            <person name="Vaughn J.N."/>
            <person name="Grimwood J."/>
            <person name="Jenkins J."/>
            <person name="Barry K."/>
            <person name="Lindquist E."/>
            <person name="Hellsten U."/>
            <person name="Deshpande S."/>
            <person name="Wang X."/>
            <person name="Wu X."/>
            <person name="Mitros T."/>
            <person name="Triplett J."/>
            <person name="Yang X."/>
            <person name="Ye C.Y."/>
            <person name="Mauro-Herrera M."/>
            <person name="Wang L."/>
            <person name="Li P."/>
            <person name="Sharma M."/>
            <person name="Sharma R."/>
            <person name="Ronald P.C."/>
            <person name="Panaud O."/>
            <person name="Kellogg E.A."/>
            <person name="Brutnell T.P."/>
            <person name="Doust A.N."/>
            <person name="Tuskan G.A."/>
            <person name="Rokhsar D."/>
            <person name="Devos K.M."/>
        </authorList>
    </citation>
    <scope>NUCLEOTIDE SEQUENCE [LARGE SCALE GENOMIC DNA]</scope>
    <source>
        <strain evidence="2">cv. Yugu1</strain>
    </source>
</reference>
<evidence type="ECO:0000313" key="1">
    <source>
        <dbReference type="EnsemblPlants" id="KQL08448"/>
    </source>
</evidence>
<accession>K3XTL9</accession>
<dbReference type="EMBL" id="AGNK02003444">
    <property type="status" value="NOT_ANNOTATED_CDS"/>
    <property type="molecule type" value="Genomic_DNA"/>
</dbReference>
<name>K3XTL9_SETIT</name>
<reference evidence="1" key="2">
    <citation type="submission" date="2018-08" db="UniProtKB">
        <authorList>
            <consortium name="EnsemblPlants"/>
        </authorList>
    </citation>
    <scope>IDENTIFICATION</scope>
    <source>
        <strain evidence="1">Yugu1</strain>
    </source>
</reference>
<dbReference type="InParanoid" id="K3XTL9"/>